<gene>
    <name evidence="3" type="ORF">ABF77_20610</name>
    <name evidence="4" type="ORF">DXF87_02880</name>
</gene>
<dbReference type="EMBL" id="QRBW01000003">
    <property type="protein sequence ID" value="RDT61653.1"/>
    <property type="molecule type" value="Genomic_DNA"/>
</dbReference>
<evidence type="ECO:0000313" key="3">
    <source>
        <dbReference type="EMBL" id="KLP90896.1"/>
    </source>
</evidence>
<feature type="domain" description="FAS1" evidence="2">
    <location>
        <begin position="39"/>
        <end position="184"/>
    </location>
</feature>
<dbReference type="Proteomes" id="UP000255291">
    <property type="component" value="Unassembled WGS sequence"/>
</dbReference>
<dbReference type="InterPro" id="IPR000782">
    <property type="entry name" value="FAS1_domain"/>
</dbReference>
<evidence type="ECO:0000313" key="4">
    <source>
        <dbReference type="EMBL" id="RDT61653.1"/>
    </source>
</evidence>
<dbReference type="InterPro" id="IPR050904">
    <property type="entry name" value="Adhesion/Biosynth-related"/>
</dbReference>
<dbReference type="PANTHER" id="PTHR10900:SF77">
    <property type="entry name" value="FI19380P1"/>
    <property type="match status" value="1"/>
</dbReference>
<dbReference type="KEGG" id="ecls:LI67_006665"/>
<protein>
    <submittedName>
        <fullName evidence="3 4">Fasciclin</fullName>
    </submittedName>
</protein>
<evidence type="ECO:0000313" key="6">
    <source>
        <dbReference type="Proteomes" id="UP000255291"/>
    </source>
</evidence>
<accession>A0A0J0GAN1</accession>
<dbReference type="Gene3D" id="2.30.180.10">
    <property type="entry name" value="FAS1 domain"/>
    <property type="match status" value="1"/>
</dbReference>
<dbReference type="GO" id="GO:0005615">
    <property type="term" value="C:extracellular space"/>
    <property type="evidence" value="ECO:0007669"/>
    <property type="project" value="TreeGrafter"/>
</dbReference>
<dbReference type="SUPFAM" id="SSF82153">
    <property type="entry name" value="FAS1 domain"/>
    <property type="match status" value="1"/>
</dbReference>
<proteinExistence type="predicted"/>
<dbReference type="SMART" id="SM00554">
    <property type="entry name" value="FAS1"/>
    <property type="match status" value="1"/>
</dbReference>
<name>A0A0J0GAN1_9ENTR</name>
<dbReference type="EMBL" id="LEDI01000110">
    <property type="protein sequence ID" value="KLP90896.1"/>
    <property type="molecule type" value="Genomic_DNA"/>
</dbReference>
<dbReference type="PANTHER" id="PTHR10900">
    <property type="entry name" value="PERIOSTIN-RELATED"/>
    <property type="match status" value="1"/>
</dbReference>
<organism evidence="3 5">
    <name type="scientific">Enterobacter roggenkampii</name>
    <dbReference type="NCBI Taxonomy" id="1812935"/>
    <lineage>
        <taxon>Bacteria</taxon>
        <taxon>Pseudomonadati</taxon>
        <taxon>Pseudomonadota</taxon>
        <taxon>Gammaproteobacteria</taxon>
        <taxon>Enterobacterales</taxon>
        <taxon>Enterobacteriaceae</taxon>
        <taxon>Enterobacter</taxon>
        <taxon>Enterobacter cloacae complex</taxon>
    </lineage>
</organism>
<feature type="chain" id="PRO_5044366619" evidence="1">
    <location>
        <begin position="23"/>
        <end position="187"/>
    </location>
</feature>
<dbReference type="Proteomes" id="UP000036013">
    <property type="component" value="Unassembled WGS sequence"/>
</dbReference>
<dbReference type="RefSeq" id="WP_008500973.1">
    <property type="nucleotide sequence ID" value="NZ_CP012162.1"/>
</dbReference>
<dbReference type="FunFam" id="2.30.180.10:FF:000019">
    <property type="entry name" value="Cell surface lipoprotein"/>
    <property type="match status" value="1"/>
</dbReference>
<reference evidence="3 5" key="1">
    <citation type="submission" date="2015-06" db="EMBL/GenBank/DDBJ databases">
        <authorList>
            <person name="Adams M."/>
            <person name="Sutton G."/>
            <person name="Nelson K."/>
            <person name="Bonomo R."/>
            <person name="McCorrison J."/>
            <person name="Sanka R."/>
            <person name="Brinkac L."/>
            <person name="Nierman W."/>
        </authorList>
    </citation>
    <scope>NUCLEOTIDE SEQUENCE [LARGE SCALE GENOMIC DNA]</scope>
    <source>
        <strain evidence="3 5">GN02692</strain>
    </source>
</reference>
<evidence type="ECO:0000256" key="1">
    <source>
        <dbReference type="SAM" id="SignalP"/>
    </source>
</evidence>
<dbReference type="OrthoDB" id="9800666at2"/>
<reference evidence="4 6" key="2">
    <citation type="submission" date="2018-07" db="EMBL/GenBank/DDBJ databases">
        <title>The use of a cohorting ward and systematic surveillance cultures for the control of a Klebsiella pneumoniae carbapenemase (KPC)-producing Enterobacteriaceae outbreak.</title>
        <authorList>
            <person name="Doi Y."/>
        </authorList>
    </citation>
    <scope>NUCLEOTIDE SEQUENCE [LARGE SCALE GENOMIC DNA]</scope>
    <source>
        <strain evidence="4 6">1-RC-17-04017</strain>
    </source>
</reference>
<sequence length="187" mass="19622">MKKLLSVAFVSSAILFCAGASAAMTSDTVMVGGAAMFPSKNIVENAVNSKDHTTLVAAVKAAGLVDTLQSKGPFTVFAPTDAAFAKLPAGTVENLVKPENKATLTSILTYHVVAGNYDMKALEQKIKQGGGHAELKTVNGQPLWIMSNGPHNIQLKDGKGNVANISTYDVHQKNGVIDVIDTVLMPK</sequence>
<dbReference type="AlphaFoldDB" id="A0A0J0GAN1"/>
<evidence type="ECO:0000259" key="2">
    <source>
        <dbReference type="PROSITE" id="PS50213"/>
    </source>
</evidence>
<evidence type="ECO:0000313" key="5">
    <source>
        <dbReference type="Proteomes" id="UP000036013"/>
    </source>
</evidence>
<dbReference type="Pfam" id="PF02469">
    <property type="entry name" value="Fasciclin"/>
    <property type="match status" value="1"/>
</dbReference>
<accession>A0A1S2AY02</accession>
<keyword evidence="1" id="KW-0732">Signal</keyword>
<feature type="signal peptide" evidence="1">
    <location>
        <begin position="1"/>
        <end position="22"/>
    </location>
</feature>
<dbReference type="InterPro" id="IPR036378">
    <property type="entry name" value="FAS1_dom_sf"/>
</dbReference>
<comment type="caution">
    <text evidence="3">The sequence shown here is derived from an EMBL/GenBank/DDBJ whole genome shotgun (WGS) entry which is preliminary data.</text>
</comment>
<dbReference type="PROSITE" id="PS50213">
    <property type="entry name" value="FAS1"/>
    <property type="match status" value="1"/>
</dbReference>